<reference evidence="1" key="2">
    <citation type="journal article" date="2018" name="Syst. Appl. Microbiol.">
        <title>A new symbiotic nanoarchaeote (Candidatus Nanoclepta minutus) and its host (Zestosphaera tikiterensis gen. nov., sp. nov.) from a New Zealand hot spring.</title>
        <authorList>
            <person name="St John E."/>
            <person name="Liu Y."/>
            <person name="Podar M."/>
            <person name="Stott M.B."/>
            <person name="Meneghin J."/>
            <person name="Chen Z."/>
            <person name="Lagutin K."/>
            <person name="Mitchell K."/>
            <person name="Reysenbach A.L."/>
        </authorList>
    </citation>
    <scope>NUCLEOTIDE SEQUENCE [LARGE SCALE GENOMIC DNA]</scope>
    <source>
        <strain evidence="1">NZ3</strain>
    </source>
</reference>
<organism evidence="1 2">
    <name type="scientific">Zestosphaera tikiterensis</name>
    <dbReference type="NCBI Taxonomy" id="1973259"/>
    <lineage>
        <taxon>Archaea</taxon>
        <taxon>Thermoproteota</taxon>
        <taxon>Thermoprotei</taxon>
        <taxon>Desulfurococcales</taxon>
        <taxon>Desulfurococcaceae</taxon>
        <taxon>Zestosphaera</taxon>
    </lineage>
</organism>
<comment type="caution">
    <text evidence="1">The sequence shown here is derived from an EMBL/GenBank/DDBJ whole genome shotgun (WGS) entry which is preliminary data.</text>
</comment>
<gene>
    <name evidence="1" type="ORF">B7O98_08240</name>
</gene>
<dbReference type="Proteomes" id="UP000244093">
    <property type="component" value="Unassembled WGS sequence"/>
</dbReference>
<proteinExistence type="predicted"/>
<dbReference type="EMBL" id="NBVN01000006">
    <property type="protein sequence ID" value="PUA31779.1"/>
    <property type="molecule type" value="Genomic_DNA"/>
</dbReference>
<dbReference type="CDD" id="cd17040">
    <property type="entry name" value="Ubl_MoaD_like"/>
    <property type="match status" value="1"/>
</dbReference>
<sequence>MAVVKFYSAFKEIFKNDVMELNDVENLNDLLSKLAELNPKFQHYLGRDDFVVLVNGASIPRKEFNNVKLRKDDVIELFPPVSGG</sequence>
<dbReference type="Pfam" id="PF02597">
    <property type="entry name" value="ThiS"/>
    <property type="match status" value="1"/>
</dbReference>
<evidence type="ECO:0000313" key="1">
    <source>
        <dbReference type="EMBL" id="PUA31779.1"/>
    </source>
</evidence>
<dbReference type="AlphaFoldDB" id="A0A2R7Y2Y6"/>
<dbReference type="InterPro" id="IPR016155">
    <property type="entry name" value="Mopterin_synth/thiamin_S_b"/>
</dbReference>
<name>A0A2R7Y2Y6_9CREN</name>
<reference evidence="1" key="1">
    <citation type="submission" date="2017-04" db="EMBL/GenBank/DDBJ databases">
        <authorList>
            <person name="Afonso C.L."/>
            <person name="Miller P.J."/>
            <person name="Scott M.A."/>
            <person name="Spackman E."/>
            <person name="Goraichik I."/>
            <person name="Dimitrov K.M."/>
            <person name="Suarez D.L."/>
            <person name="Swayne D.E."/>
        </authorList>
    </citation>
    <scope>NUCLEOTIDE SEQUENCE</scope>
    <source>
        <strain evidence="1">NZ3</strain>
    </source>
</reference>
<accession>A0A2R7Y2Y6</accession>
<evidence type="ECO:0008006" key="3">
    <source>
        <dbReference type="Google" id="ProtNLM"/>
    </source>
</evidence>
<protein>
    <recommendedName>
        <fullName evidence="3">Molybdopterin synthase sulfur carrier subunit</fullName>
    </recommendedName>
</protein>
<dbReference type="SUPFAM" id="SSF54285">
    <property type="entry name" value="MoaD/ThiS"/>
    <property type="match status" value="1"/>
</dbReference>
<evidence type="ECO:0000313" key="2">
    <source>
        <dbReference type="Proteomes" id="UP000244093"/>
    </source>
</evidence>
<dbReference type="InterPro" id="IPR003749">
    <property type="entry name" value="ThiS/MoaD-like"/>
</dbReference>
<dbReference type="InterPro" id="IPR012675">
    <property type="entry name" value="Beta-grasp_dom_sf"/>
</dbReference>
<dbReference type="Gene3D" id="3.10.20.30">
    <property type="match status" value="1"/>
</dbReference>